<protein>
    <submittedName>
        <fullName evidence="1">Uncharacterized protein</fullName>
    </submittedName>
</protein>
<comment type="caution">
    <text evidence="1">The sequence shown here is derived from an EMBL/GenBank/DDBJ whole genome shotgun (WGS) entry which is preliminary data.</text>
</comment>
<dbReference type="EMBL" id="JAWPEI010000001">
    <property type="protein sequence ID" value="KAK4737360.1"/>
    <property type="molecule type" value="Genomic_DNA"/>
</dbReference>
<dbReference type="Proteomes" id="UP001311915">
    <property type="component" value="Unassembled WGS sequence"/>
</dbReference>
<evidence type="ECO:0000313" key="2">
    <source>
        <dbReference type="Proteomes" id="UP001311915"/>
    </source>
</evidence>
<gene>
    <name evidence="1" type="ORF">R3W88_001057</name>
</gene>
<evidence type="ECO:0000313" key="1">
    <source>
        <dbReference type="EMBL" id="KAK4737360.1"/>
    </source>
</evidence>
<name>A0AAV9MKG6_9SOLN</name>
<reference evidence="1 2" key="1">
    <citation type="submission" date="2023-10" db="EMBL/GenBank/DDBJ databases">
        <title>Genome-Wide Identification Analysis in wild type Solanum Pinnatisectum Reveals Some Genes Defensing Phytophthora Infestans.</title>
        <authorList>
            <person name="Sun C."/>
        </authorList>
    </citation>
    <scope>NUCLEOTIDE SEQUENCE [LARGE SCALE GENOMIC DNA]</scope>
    <source>
        <strain evidence="1">LQN</strain>
        <tissue evidence="1">Leaf</tissue>
    </source>
</reference>
<organism evidence="1 2">
    <name type="scientific">Solanum pinnatisectum</name>
    <name type="common">tansyleaf nightshade</name>
    <dbReference type="NCBI Taxonomy" id="50273"/>
    <lineage>
        <taxon>Eukaryota</taxon>
        <taxon>Viridiplantae</taxon>
        <taxon>Streptophyta</taxon>
        <taxon>Embryophyta</taxon>
        <taxon>Tracheophyta</taxon>
        <taxon>Spermatophyta</taxon>
        <taxon>Magnoliopsida</taxon>
        <taxon>eudicotyledons</taxon>
        <taxon>Gunneridae</taxon>
        <taxon>Pentapetalae</taxon>
        <taxon>asterids</taxon>
        <taxon>lamiids</taxon>
        <taxon>Solanales</taxon>
        <taxon>Solanaceae</taxon>
        <taxon>Solanoideae</taxon>
        <taxon>Solaneae</taxon>
        <taxon>Solanum</taxon>
    </lineage>
</organism>
<dbReference type="AlphaFoldDB" id="A0AAV9MKG6"/>
<accession>A0AAV9MKG6</accession>
<proteinExistence type="predicted"/>
<sequence length="95" mass="11080">MFRKIDEEVKFNVFQSMKQPRDMSVVSVIDMAQEEVIQVFIEERLVNETLAAIIMNFEEDLRIDLAETANVLNGMGSYRYEPKKLDLDMKNRSSS</sequence>
<keyword evidence="2" id="KW-1185">Reference proteome</keyword>